<dbReference type="SMART" id="SM00530">
    <property type="entry name" value="HTH_XRE"/>
    <property type="match status" value="1"/>
</dbReference>
<dbReference type="EC" id="3.4.21.88" evidence="2"/>
<dbReference type="Proteomes" id="UP000075288">
    <property type="component" value="Unassembled WGS sequence"/>
</dbReference>
<name>A0A150K727_HEYCO</name>
<dbReference type="SUPFAM" id="SSF47413">
    <property type="entry name" value="lambda repressor-like DNA-binding domains"/>
    <property type="match status" value="1"/>
</dbReference>
<dbReference type="PANTHER" id="PTHR33516:SF2">
    <property type="entry name" value="LEXA REPRESSOR-RELATED"/>
    <property type="match status" value="1"/>
</dbReference>
<accession>A0A150K727</accession>
<dbReference type="InterPro" id="IPR050077">
    <property type="entry name" value="LexA_repressor"/>
</dbReference>
<feature type="domain" description="HTH cro/C1-type" evidence="1">
    <location>
        <begin position="15"/>
        <end position="69"/>
    </location>
</feature>
<dbReference type="GO" id="GO:0003677">
    <property type="term" value="F:DNA binding"/>
    <property type="evidence" value="ECO:0007669"/>
    <property type="project" value="InterPro"/>
</dbReference>
<dbReference type="GO" id="GO:0004252">
    <property type="term" value="F:serine-type endopeptidase activity"/>
    <property type="evidence" value="ECO:0007669"/>
    <property type="project" value="UniProtKB-EC"/>
</dbReference>
<dbReference type="Pfam" id="PF13443">
    <property type="entry name" value="HTH_26"/>
    <property type="match status" value="1"/>
</dbReference>
<evidence type="ECO:0000313" key="2">
    <source>
        <dbReference type="EMBL" id="KYC64724.1"/>
    </source>
</evidence>
<keyword evidence="2" id="KW-0645">Protease</keyword>
<dbReference type="CDD" id="cd00093">
    <property type="entry name" value="HTH_XRE"/>
    <property type="match status" value="1"/>
</dbReference>
<dbReference type="InterPro" id="IPR001387">
    <property type="entry name" value="Cro/C1-type_HTH"/>
</dbReference>
<gene>
    <name evidence="2" type="ORF">B4098_3417</name>
</gene>
<keyword evidence="2" id="KW-0378">Hydrolase</keyword>
<dbReference type="RefSeq" id="WP_153014982.1">
    <property type="nucleotide sequence ID" value="NZ_LQYG01000024.1"/>
</dbReference>
<dbReference type="CDD" id="cd06529">
    <property type="entry name" value="S24_LexA-like"/>
    <property type="match status" value="1"/>
</dbReference>
<dbReference type="SUPFAM" id="SSF51306">
    <property type="entry name" value="LexA/Signal peptidase"/>
    <property type="match status" value="1"/>
</dbReference>
<dbReference type="Pfam" id="PF00717">
    <property type="entry name" value="Peptidase_S24"/>
    <property type="match status" value="1"/>
</dbReference>
<dbReference type="GO" id="GO:0006508">
    <property type="term" value="P:proteolysis"/>
    <property type="evidence" value="ECO:0007669"/>
    <property type="project" value="UniProtKB-KW"/>
</dbReference>
<evidence type="ECO:0000313" key="3">
    <source>
        <dbReference type="Proteomes" id="UP000075288"/>
    </source>
</evidence>
<dbReference type="Gene3D" id="1.10.260.40">
    <property type="entry name" value="lambda repressor-like DNA-binding domains"/>
    <property type="match status" value="1"/>
</dbReference>
<reference evidence="2 3" key="1">
    <citation type="submission" date="2016-01" db="EMBL/GenBank/DDBJ databases">
        <title>Genome Sequences of Twelve Sporeforming Bacillus Species Isolated from Foods.</title>
        <authorList>
            <person name="Berendsen E.M."/>
            <person name="Wells-Bennik M.H."/>
            <person name="Krawcyk A.O."/>
            <person name="De Jong A."/>
            <person name="Holsappel S."/>
            <person name="Eijlander R.T."/>
            <person name="Kuipers O.P."/>
        </authorList>
    </citation>
    <scope>NUCLEOTIDE SEQUENCE [LARGE SCALE GENOMIC DNA]</scope>
    <source>
        <strain evidence="2 3">B4098</strain>
    </source>
</reference>
<dbReference type="InterPro" id="IPR015927">
    <property type="entry name" value="Peptidase_S24_S26A/B/C"/>
</dbReference>
<dbReference type="EMBL" id="LQYG01000024">
    <property type="protein sequence ID" value="KYC64724.1"/>
    <property type="molecule type" value="Genomic_DNA"/>
</dbReference>
<dbReference type="PROSITE" id="PS50943">
    <property type="entry name" value="HTH_CROC1"/>
    <property type="match status" value="1"/>
</dbReference>
<dbReference type="InterPro" id="IPR010982">
    <property type="entry name" value="Lambda_DNA-bd_dom_sf"/>
</dbReference>
<evidence type="ECO:0000259" key="1">
    <source>
        <dbReference type="PROSITE" id="PS50943"/>
    </source>
</evidence>
<dbReference type="InterPro" id="IPR039418">
    <property type="entry name" value="LexA-like"/>
</dbReference>
<sequence>MAVAQELKDIMADNLKHHLKKKGITQTDLARDLNIPEMTVSNWIRAVTYPRPDKIQMLADYFHCKRSDLTEKRIEPENIYPVSKEVSYVPILGEIACGEPILVEENFSGYRAEPKDGLPSGDLYYLEAKGNSMEPTIPDGAMVLIRKQPDVESNEIAAVLVNGDTEATLKRVRKQNNVILLMPDNPEYDPIIVNEKNPVRIIGKAVRFTRDL</sequence>
<dbReference type="PANTHER" id="PTHR33516">
    <property type="entry name" value="LEXA REPRESSOR"/>
    <property type="match status" value="1"/>
</dbReference>
<dbReference type="InterPro" id="IPR036286">
    <property type="entry name" value="LexA/Signal_pep-like_sf"/>
</dbReference>
<organism evidence="2 3">
    <name type="scientific">Heyndrickxia coagulans</name>
    <name type="common">Weizmannia coagulans</name>
    <dbReference type="NCBI Taxonomy" id="1398"/>
    <lineage>
        <taxon>Bacteria</taxon>
        <taxon>Bacillati</taxon>
        <taxon>Bacillota</taxon>
        <taxon>Bacilli</taxon>
        <taxon>Bacillales</taxon>
        <taxon>Bacillaceae</taxon>
        <taxon>Heyndrickxia</taxon>
    </lineage>
</organism>
<comment type="caution">
    <text evidence="2">The sequence shown here is derived from an EMBL/GenBank/DDBJ whole genome shotgun (WGS) entry which is preliminary data.</text>
</comment>
<dbReference type="Gene3D" id="2.10.109.10">
    <property type="entry name" value="Umud Fragment, subunit A"/>
    <property type="match status" value="1"/>
</dbReference>
<protein>
    <submittedName>
        <fullName evidence="2">SOS-response repressor and protease LexA</fullName>
        <ecNumber evidence="2">3.4.21.88</ecNumber>
    </submittedName>
</protein>
<dbReference type="AlphaFoldDB" id="A0A150K727"/>
<proteinExistence type="predicted"/>
<dbReference type="PATRIC" id="fig|1398.26.peg.1851"/>